<evidence type="ECO:0000313" key="3">
    <source>
        <dbReference type="Proteomes" id="UP000613580"/>
    </source>
</evidence>
<proteinExistence type="predicted"/>
<feature type="compositionally biased region" description="Low complexity" evidence="1">
    <location>
        <begin position="193"/>
        <end position="209"/>
    </location>
</feature>
<reference evidence="2" key="1">
    <citation type="submission" date="2020-05" db="EMBL/GenBank/DDBJ databases">
        <title>Mycena genomes resolve the evolution of fungal bioluminescence.</title>
        <authorList>
            <person name="Tsai I.J."/>
        </authorList>
    </citation>
    <scope>NUCLEOTIDE SEQUENCE</scope>
    <source>
        <strain evidence="2">110903Hualien_Pintung</strain>
    </source>
</reference>
<dbReference type="EMBL" id="JACAZE010000008">
    <property type="protein sequence ID" value="KAF7308341.1"/>
    <property type="molecule type" value="Genomic_DNA"/>
</dbReference>
<feature type="region of interest" description="Disordered" evidence="1">
    <location>
        <begin position="193"/>
        <end position="217"/>
    </location>
</feature>
<dbReference type="Proteomes" id="UP000613580">
    <property type="component" value="Unassembled WGS sequence"/>
</dbReference>
<evidence type="ECO:0000256" key="1">
    <source>
        <dbReference type="SAM" id="MobiDB-lite"/>
    </source>
</evidence>
<comment type="caution">
    <text evidence="2">The sequence shown here is derived from an EMBL/GenBank/DDBJ whole genome shotgun (WGS) entry which is preliminary data.</text>
</comment>
<keyword evidence="3" id="KW-1185">Reference proteome</keyword>
<protein>
    <submittedName>
        <fullName evidence="2">Uncharacterized protein</fullName>
    </submittedName>
</protein>
<sequence length="244" mass="25050">MQICASAASGASAARQADRNSSGFQCPQSEALAFSERMKLAGRAAFFPRMQFFGRQCQSRRLGASRSAHRNAIFEIQSLPCSLHRLTRLPIKATSAPIQSIPQLQPMHFSRPLAFLSLAVLAKAQFFGSLSSELASIETEVPTGVLQSINPSVITVGGHAITFTPTSDAGVITFTGSVITFDGTGTAIVTSAATSTQTTSSESGTTGPASAGGTGSPSAARRGSLVAGFGAVVAGVWLGGLLAL</sequence>
<dbReference type="AlphaFoldDB" id="A0A8H6W9R3"/>
<name>A0A8H6W9R3_MYCCL</name>
<gene>
    <name evidence="2" type="ORF">HMN09_00682400</name>
</gene>
<accession>A0A8H6W9R3</accession>
<organism evidence="2 3">
    <name type="scientific">Mycena chlorophos</name>
    <name type="common">Agaric fungus</name>
    <name type="synonym">Agaricus chlorophos</name>
    <dbReference type="NCBI Taxonomy" id="658473"/>
    <lineage>
        <taxon>Eukaryota</taxon>
        <taxon>Fungi</taxon>
        <taxon>Dikarya</taxon>
        <taxon>Basidiomycota</taxon>
        <taxon>Agaricomycotina</taxon>
        <taxon>Agaricomycetes</taxon>
        <taxon>Agaricomycetidae</taxon>
        <taxon>Agaricales</taxon>
        <taxon>Marasmiineae</taxon>
        <taxon>Mycenaceae</taxon>
        <taxon>Mycena</taxon>
    </lineage>
</organism>
<evidence type="ECO:0000313" key="2">
    <source>
        <dbReference type="EMBL" id="KAF7308341.1"/>
    </source>
</evidence>